<protein>
    <submittedName>
        <fullName evidence="3">Glutamate synthase [NADPH] large chain</fullName>
        <ecNumber evidence="3">1.4.1.13</ecNumber>
    </submittedName>
</protein>
<dbReference type="GO" id="GO:0006537">
    <property type="term" value="P:glutamate biosynthetic process"/>
    <property type="evidence" value="ECO:0007669"/>
    <property type="project" value="InterPro"/>
</dbReference>
<dbReference type="Gene3D" id="3.20.20.70">
    <property type="entry name" value="Aldolase class I"/>
    <property type="match status" value="1"/>
</dbReference>
<evidence type="ECO:0000256" key="1">
    <source>
        <dbReference type="ARBA" id="ARBA00009716"/>
    </source>
</evidence>
<keyword evidence="3" id="KW-0560">Oxidoreductase</keyword>
<dbReference type="InterPro" id="IPR013785">
    <property type="entry name" value="Aldolase_TIM"/>
</dbReference>
<dbReference type="SUPFAM" id="SSF51395">
    <property type="entry name" value="FMN-linked oxidoreductases"/>
    <property type="match status" value="1"/>
</dbReference>
<dbReference type="EC" id="1.4.1.13" evidence="3"/>
<dbReference type="Pfam" id="PF01645">
    <property type="entry name" value="Glu_synthase"/>
    <property type="match status" value="1"/>
</dbReference>
<sequence length="73" mass="8371">MKSGDASDYKSYAKQVNDRPVAMLRDLMKLKKADNALPLEQIEPNTELFKRFDSAAMSIGALSQKRTKRLPWR</sequence>
<feature type="domain" description="Glutamate synthase" evidence="2">
    <location>
        <begin position="4"/>
        <end position="67"/>
    </location>
</feature>
<dbReference type="AlphaFoldDB" id="A0A090TCK0"/>
<dbReference type="EMBL" id="BBMT01000010">
    <property type="protein sequence ID" value="GAL36469.1"/>
    <property type="molecule type" value="Genomic_DNA"/>
</dbReference>
<reference evidence="3 4" key="2">
    <citation type="submission" date="2014-09" db="EMBL/GenBank/DDBJ databases">
        <authorList>
            <consortium name="NBRP consortium"/>
            <person name="Sawabe T."/>
            <person name="Meirelles P."/>
            <person name="Nakanishi M."/>
            <person name="Sayaka M."/>
            <person name="Hattori M."/>
            <person name="Ohkuma M."/>
        </authorList>
    </citation>
    <scope>NUCLEOTIDE SEQUENCE [LARGE SCALE GENOMIC DNA]</scope>
    <source>
        <strain evidence="3 4">JCM 19240</strain>
    </source>
</reference>
<dbReference type="InterPro" id="IPR002932">
    <property type="entry name" value="Glu_synthdom"/>
</dbReference>
<gene>
    <name evidence="3" type="ORF">JCM19240_1913</name>
</gene>
<dbReference type="GO" id="GO:0004355">
    <property type="term" value="F:glutamate synthase (NADPH) activity"/>
    <property type="evidence" value="ECO:0007669"/>
    <property type="project" value="UniProtKB-EC"/>
</dbReference>
<accession>A0A090TCK0</accession>
<evidence type="ECO:0000313" key="4">
    <source>
        <dbReference type="Proteomes" id="UP000029224"/>
    </source>
</evidence>
<reference evidence="3 4" key="1">
    <citation type="submission" date="2014-09" db="EMBL/GenBank/DDBJ databases">
        <title>Vibrio maritimus JCM 19240. (C210) whole genome shotgun sequence.</title>
        <authorList>
            <person name="Sawabe T."/>
            <person name="Meirelles P."/>
            <person name="Nakanishi M."/>
            <person name="Sayaka M."/>
            <person name="Hattori M."/>
            <person name="Ohkuma M."/>
        </authorList>
    </citation>
    <scope>NUCLEOTIDE SEQUENCE [LARGE SCALE GENOMIC DNA]</scope>
    <source>
        <strain evidence="3 4">JCM 19240</strain>
    </source>
</reference>
<evidence type="ECO:0000313" key="3">
    <source>
        <dbReference type="EMBL" id="GAL36469.1"/>
    </source>
</evidence>
<name>A0A090TCK0_9VIBR</name>
<dbReference type="Proteomes" id="UP000029224">
    <property type="component" value="Unassembled WGS sequence"/>
</dbReference>
<comment type="similarity">
    <text evidence="1">Belongs to the glutamate synthase family.</text>
</comment>
<keyword evidence="4" id="KW-1185">Reference proteome</keyword>
<organism evidence="3 4">
    <name type="scientific">Vibrio maritimus</name>
    <dbReference type="NCBI Taxonomy" id="990268"/>
    <lineage>
        <taxon>Bacteria</taxon>
        <taxon>Pseudomonadati</taxon>
        <taxon>Pseudomonadota</taxon>
        <taxon>Gammaproteobacteria</taxon>
        <taxon>Vibrionales</taxon>
        <taxon>Vibrionaceae</taxon>
        <taxon>Vibrio</taxon>
    </lineage>
</organism>
<evidence type="ECO:0000259" key="2">
    <source>
        <dbReference type="Pfam" id="PF01645"/>
    </source>
</evidence>
<comment type="caution">
    <text evidence="3">The sequence shown here is derived from an EMBL/GenBank/DDBJ whole genome shotgun (WGS) entry which is preliminary data.</text>
</comment>
<proteinExistence type="inferred from homology"/>